<feature type="chain" id="PRO_5046959213" evidence="1">
    <location>
        <begin position="37"/>
        <end position="347"/>
    </location>
</feature>
<organism evidence="3 4">
    <name type="scientific">Lacticaseibacillus pabuli</name>
    <dbReference type="NCBI Taxonomy" id="3025672"/>
    <lineage>
        <taxon>Bacteria</taxon>
        <taxon>Bacillati</taxon>
        <taxon>Bacillota</taxon>
        <taxon>Bacilli</taxon>
        <taxon>Lactobacillales</taxon>
        <taxon>Lactobacillaceae</taxon>
        <taxon>Lacticaseibacillus</taxon>
    </lineage>
</organism>
<evidence type="ECO:0000313" key="4">
    <source>
        <dbReference type="Proteomes" id="UP001220377"/>
    </source>
</evidence>
<name>A0ABY7WQB3_9LACO</name>
<evidence type="ECO:0000259" key="2">
    <source>
        <dbReference type="Pfam" id="PF03217"/>
    </source>
</evidence>
<dbReference type="RefSeq" id="WP_274259786.1">
    <property type="nucleotide sequence ID" value="NZ_CP117884.1"/>
</dbReference>
<gene>
    <name evidence="3" type="ORF">PQ472_10865</name>
</gene>
<dbReference type="Proteomes" id="UP001220377">
    <property type="component" value="Chromosome"/>
</dbReference>
<protein>
    <submittedName>
        <fullName evidence="3">SLAP domain-containing protein</fullName>
    </submittedName>
</protein>
<feature type="domain" description="S-layer protein C-terminal" evidence="2">
    <location>
        <begin position="132"/>
        <end position="183"/>
    </location>
</feature>
<proteinExistence type="predicted"/>
<accession>A0ABY7WQB3</accession>
<reference evidence="3 4" key="1">
    <citation type="submission" date="2023-02" db="EMBL/GenBank/DDBJ databases">
        <title>Genome sequence of Lacticaseibacillus sp. KACC 23028.</title>
        <authorList>
            <person name="Kim S."/>
            <person name="Heo J."/>
            <person name="Kwon S.-W."/>
        </authorList>
    </citation>
    <scope>NUCLEOTIDE SEQUENCE [LARGE SCALE GENOMIC DNA]</scope>
    <source>
        <strain evidence="3 4">KACC 23028</strain>
    </source>
</reference>
<evidence type="ECO:0000256" key="1">
    <source>
        <dbReference type="SAM" id="SignalP"/>
    </source>
</evidence>
<feature type="domain" description="S-layer protein C-terminal" evidence="2">
    <location>
        <begin position="221"/>
        <end position="256"/>
    </location>
</feature>
<feature type="domain" description="S-layer protein C-terminal" evidence="2">
    <location>
        <begin position="300"/>
        <end position="338"/>
    </location>
</feature>
<dbReference type="InterPro" id="IPR024968">
    <property type="entry name" value="SlpA_C_lactobacillus"/>
</dbReference>
<feature type="signal peptide" evidence="1">
    <location>
        <begin position="1"/>
        <end position="36"/>
    </location>
</feature>
<dbReference type="Pfam" id="PF03217">
    <property type="entry name" value="SlpA"/>
    <property type="match status" value="3"/>
</dbReference>
<keyword evidence="4" id="KW-1185">Reference proteome</keyword>
<dbReference type="EMBL" id="CP117884">
    <property type="protein sequence ID" value="WDF82377.1"/>
    <property type="molecule type" value="Genomic_DNA"/>
</dbReference>
<keyword evidence="1" id="KW-0732">Signal</keyword>
<evidence type="ECO:0000313" key="3">
    <source>
        <dbReference type="EMBL" id="WDF82377.1"/>
    </source>
</evidence>
<sequence length="347" mass="36248">MTNKKFTIAAIAAAAITAAPIAAPVIGAITTMPVMAADSSAVSAVTPVTGTVTTNVTTSVFYDLSVAPSLAYNVDPGVSFTVTGRATVNGVQYFVTNFGRYVAASDVDSSNVKDSVNTTTAVDTPANGTFSTGSTGNVAVYDNTGKATNQVIPANTNSVYVATATINGKNYYKVGDNQYVLTSDTYSSVAQTVTQGVFTVTASQTLVKSGDNSYVMNPDNSIKALAQGTTWKVFGQTTINGQTYYSLGGNQYALASDGSFSTKSAAKPSLPKPTKFTAVGKVSYVPGYGIQVWTQTHKAVQNPNGSNKKLAHGTSWKIFSQVLIGGEMYYNVGGNQWVDSDYVNIVK</sequence>